<accession>W6S1Y6</accession>
<keyword evidence="2" id="KW-0560">Oxidoreductase</keyword>
<protein>
    <submittedName>
        <fullName evidence="5">Nitroreductase</fullName>
    </submittedName>
</protein>
<dbReference type="AlphaFoldDB" id="W6S1Y6"/>
<sequence length="180" mass="20580">MDFKELLLKRESTRNYIDKKVEREKIIECIEAGRVAPSACNAQPWKFIIVDEDSKVKELSKCIYDPVIGMNKFALQAPAFIIAVREKRNLTSKIGEIVKKKDFTSLDMGMAIENICLYATYIGLGTCIIGWFKEKGIRKILNIPKDKEVDLIISIGYSGDEKPRKKVRKNINDIMGVNEY</sequence>
<dbReference type="PANTHER" id="PTHR43673:SF10">
    <property type="entry name" value="NADH DEHYDROGENASE_NAD(P)H NITROREDUCTASE XCC3605-RELATED"/>
    <property type="match status" value="1"/>
</dbReference>
<gene>
    <name evidence="5" type="ORF">CM240_1163</name>
</gene>
<dbReference type="Gene3D" id="3.40.109.10">
    <property type="entry name" value="NADH Oxidase"/>
    <property type="match status" value="1"/>
</dbReference>
<feature type="transmembrane region" description="Helical" evidence="3">
    <location>
        <begin position="115"/>
        <end position="132"/>
    </location>
</feature>
<organism evidence="5 6">
    <name type="scientific">Clostridium bornimense</name>
    <dbReference type="NCBI Taxonomy" id="1216932"/>
    <lineage>
        <taxon>Bacteria</taxon>
        <taxon>Bacillati</taxon>
        <taxon>Bacillota</taxon>
        <taxon>Clostridia</taxon>
        <taxon>Eubacteriales</taxon>
        <taxon>Clostridiaceae</taxon>
        <taxon>Clostridium</taxon>
    </lineage>
</organism>
<keyword evidence="3" id="KW-1133">Transmembrane helix</keyword>
<keyword evidence="3" id="KW-0812">Transmembrane</keyword>
<dbReference type="Proteomes" id="UP000019426">
    <property type="component" value="Chromosome M2/40_rep1"/>
</dbReference>
<evidence type="ECO:0000256" key="2">
    <source>
        <dbReference type="ARBA" id="ARBA00023002"/>
    </source>
</evidence>
<feature type="domain" description="Nitroreductase" evidence="4">
    <location>
        <begin position="71"/>
        <end position="157"/>
    </location>
</feature>
<evidence type="ECO:0000313" key="6">
    <source>
        <dbReference type="Proteomes" id="UP000019426"/>
    </source>
</evidence>
<dbReference type="PATRIC" id="fig|1216932.3.peg.1154"/>
<dbReference type="RefSeq" id="WP_044037312.1">
    <property type="nucleotide sequence ID" value="NZ_HG917868.1"/>
</dbReference>
<dbReference type="GO" id="GO:0016491">
    <property type="term" value="F:oxidoreductase activity"/>
    <property type="evidence" value="ECO:0007669"/>
    <property type="project" value="UniProtKB-KW"/>
</dbReference>
<dbReference type="HOGENOM" id="CLU_070764_7_1_9"/>
<keyword evidence="3" id="KW-0472">Membrane</keyword>
<proteinExistence type="inferred from homology"/>
<keyword evidence="6" id="KW-1185">Reference proteome</keyword>
<evidence type="ECO:0000256" key="1">
    <source>
        <dbReference type="ARBA" id="ARBA00007118"/>
    </source>
</evidence>
<evidence type="ECO:0000313" key="5">
    <source>
        <dbReference type="EMBL" id="CDM68327.1"/>
    </source>
</evidence>
<dbReference type="InterPro" id="IPR029479">
    <property type="entry name" value="Nitroreductase"/>
</dbReference>
<dbReference type="SUPFAM" id="SSF55469">
    <property type="entry name" value="FMN-dependent nitroreductase-like"/>
    <property type="match status" value="1"/>
</dbReference>
<dbReference type="EMBL" id="HG917868">
    <property type="protein sequence ID" value="CDM68327.1"/>
    <property type="molecule type" value="Genomic_DNA"/>
</dbReference>
<comment type="similarity">
    <text evidence="1">Belongs to the nitroreductase family.</text>
</comment>
<dbReference type="KEGG" id="clt:CM240_1163"/>
<dbReference type="InterPro" id="IPR000415">
    <property type="entry name" value="Nitroreductase-like"/>
</dbReference>
<dbReference type="STRING" id="1216932.CM240_1163"/>
<feature type="domain" description="Nitroreductase" evidence="4">
    <location>
        <begin position="8"/>
        <end position="60"/>
    </location>
</feature>
<evidence type="ECO:0000259" key="4">
    <source>
        <dbReference type="Pfam" id="PF00881"/>
    </source>
</evidence>
<dbReference type="Pfam" id="PF00881">
    <property type="entry name" value="Nitroreductase"/>
    <property type="match status" value="2"/>
</dbReference>
<dbReference type="OrthoDB" id="9812105at2"/>
<name>W6S1Y6_9CLOT</name>
<reference evidence="5 6" key="1">
    <citation type="submission" date="2013-11" db="EMBL/GenBank/DDBJ databases">
        <title>Complete genome sequence of Clostridum sp. M2/40.</title>
        <authorList>
            <person name="Wibberg D."/>
            <person name="Puehler A."/>
            <person name="Schlueter A."/>
        </authorList>
    </citation>
    <scope>NUCLEOTIDE SEQUENCE [LARGE SCALE GENOMIC DNA]</scope>
    <source>
        <strain evidence="6">M2/40</strain>
    </source>
</reference>
<evidence type="ECO:0000256" key="3">
    <source>
        <dbReference type="SAM" id="Phobius"/>
    </source>
</evidence>
<dbReference type="PANTHER" id="PTHR43673">
    <property type="entry name" value="NAD(P)H NITROREDUCTASE YDGI-RELATED"/>
    <property type="match status" value="1"/>
</dbReference>
<dbReference type="eggNOG" id="COG0778">
    <property type="taxonomic scope" value="Bacteria"/>
</dbReference>